<sequence>MTTTTSAAAVAEMIETGVFGPECRFVSFELDGQHNSQDQFASSILYGTVTVGDRDCHNRSHRLVFKFKHPVTEVREFLKNDLQFHNETLFYERILPFLLDCYSQNDEDETANPTLCRYFYGRNDCGDLSNRDMIVLENESIRGYKTAVTDHRLCLDFDHLIVAIRALAKFHGLSYRAKHVDRNKFIDLVADVKETQWNAEGRWLIIGKGLGELVSVALDKIIERRGDDRRAQRFRTELLADALNTLKRVMQPDGPLSVLCHGDFNRNNLLFRYDDDGRPVDALAFDMATVRYGSPALDLSFFLYMNTDRQTRDDHWDVLLDAYCETLAANAGDVPVPDRGQLDVEMSEHAFYGLAHVSFFLRIMLEEQKPVSPMEFVGMTDEEVRDLLLTFGGERATDWVADIVQHYLDTTFAEK</sequence>
<protein>
    <recommendedName>
        <fullName evidence="1">CHK kinase-like domain-containing protein</fullName>
    </recommendedName>
</protein>
<dbReference type="AlphaFoldDB" id="A0A6G0TFM7"/>
<dbReference type="PANTHER" id="PTHR11012">
    <property type="entry name" value="PROTEIN KINASE-LIKE DOMAIN-CONTAINING"/>
    <property type="match status" value="1"/>
</dbReference>
<dbReference type="Pfam" id="PF02958">
    <property type="entry name" value="EcKL"/>
    <property type="match status" value="1"/>
</dbReference>
<dbReference type="Proteomes" id="UP000475862">
    <property type="component" value="Unassembled WGS sequence"/>
</dbReference>
<dbReference type="InterPro" id="IPR015897">
    <property type="entry name" value="CHK_kinase-like"/>
</dbReference>
<organism evidence="2 3">
    <name type="scientific">Aphis glycines</name>
    <name type="common">Soybean aphid</name>
    <dbReference type="NCBI Taxonomy" id="307491"/>
    <lineage>
        <taxon>Eukaryota</taxon>
        <taxon>Metazoa</taxon>
        <taxon>Ecdysozoa</taxon>
        <taxon>Arthropoda</taxon>
        <taxon>Hexapoda</taxon>
        <taxon>Insecta</taxon>
        <taxon>Pterygota</taxon>
        <taxon>Neoptera</taxon>
        <taxon>Paraneoptera</taxon>
        <taxon>Hemiptera</taxon>
        <taxon>Sternorrhyncha</taxon>
        <taxon>Aphidomorpha</taxon>
        <taxon>Aphidoidea</taxon>
        <taxon>Aphididae</taxon>
        <taxon>Aphidini</taxon>
        <taxon>Aphis</taxon>
        <taxon>Aphis</taxon>
    </lineage>
</organism>
<keyword evidence="3" id="KW-1185">Reference proteome</keyword>
<gene>
    <name evidence="2" type="ORF">AGLY_010706</name>
</gene>
<evidence type="ECO:0000313" key="3">
    <source>
        <dbReference type="Proteomes" id="UP000475862"/>
    </source>
</evidence>
<dbReference type="EMBL" id="VYZN01000041">
    <property type="protein sequence ID" value="KAE9531500.1"/>
    <property type="molecule type" value="Genomic_DNA"/>
</dbReference>
<accession>A0A6G0TFM7</accession>
<dbReference type="InterPro" id="IPR011009">
    <property type="entry name" value="Kinase-like_dom_sf"/>
</dbReference>
<proteinExistence type="predicted"/>
<name>A0A6G0TFM7_APHGL</name>
<dbReference type="OrthoDB" id="190089at2759"/>
<comment type="caution">
    <text evidence="2">The sequence shown here is derived from an EMBL/GenBank/DDBJ whole genome shotgun (WGS) entry which is preliminary data.</text>
</comment>
<dbReference type="SMART" id="SM00587">
    <property type="entry name" value="CHK"/>
    <property type="match status" value="1"/>
</dbReference>
<dbReference type="PANTHER" id="PTHR11012:SF8">
    <property type="entry name" value="JUVENILE HORMONE-INDUCIBLE PROTEIN 26"/>
    <property type="match status" value="1"/>
</dbReference>
<dbReference type="InterPro" id="IPR004119">
    <property type="entry name" value="EcKL"/>
</dbReference>
<reference evidence="2 3" key="1">
    <citation type="submission" date="2019-08" db="EMBL/GenBank/DDBJ databases">
        <title>The genome of the soybean aphid Biotype 1, its phylome, world population structure and adaptation to the North American continent.</title>
        <authorList>
            <person name="Giordano R."/>
            <person name="Donthu R.K."/>
            <person name="Hernandez A.G."/>
            <person name="Wright C.L."/>
            <person name="Zimin A.V."/>
        </authorList>
    </citation>
    <scope>NUCLEOTIDE SEQUENCE [LARGE SCALE GENOMIC DNA]</scope>
    <source>
        <tissue evidence="2">Whole aphids</tissue>
    </source>
</reference>
<dbReference type="Gene3D" id="3.90.1200.10">
    <property type="match status" value="1"/>
</dbReference>
<feature type="domain" description="CHK kinase-like" evidence="1">
    <location>
        <begin position="134"/>
        <end position="333"/>
    </location>
</feature>
<dbReference type="SUPFAM" id="SSF56112">
    <property type="entry name" value="Protein kinase-like (PK-like)"/>
    <property type="match status" value="1"/>
</dbReference>
<evidence type="ECO:0000313" key="2">
    <source>
        <dbReference type="EMBL" id="KAE9531500.1"/>
    </source>
</evidence>
<evidence type="ECO:0000259" key="1">
    <source>
        <dbReference type="SMART" id="SM00587"/>
    </source>
</evidence>